<gene>
    <name evidence="1" type="ORF">V6N12_012527</name>
</gene>
<protein>
    <recommendedName>
        <fullName evidence="3">DUF674 family protein</fullName>
    </recommendedName>
</protein>
<organism evidence="1 2">
    <name type="scientific">Hibiscus sabdariffa</name>
    <name type="common">roselle</name>
    <dbReference type="NCBI Taxonomy" id="183260"/>
    <lineage>
        <taxon>Eukaryota</taxon>
        <taxon>Viridiplantae</taxon>
        <taxon>Streptophyta</taxon>
        <taxon>Embryophyta</taxon>
        <taxon>Tracheophyta</taxon>
        <taxon>Spermatophyta</taxon>
        <taxon>Magnoliopsida</taxon>
        <taxon>eudicotyledons</taxon>
        <taxon>Gunneridae</taxon>
        <taxon>Pentapetalae</taxon>
        <taxon>rosids</taxon>
        <taxon>malvids</taxon>
        <taxon>Malvales</taxon>
        <taxon>Malvaceae</taxon>
        <taxon>Malvoideae</taxon>
        <taxon>Hibiscus</taxon>
    </lineage>
</organism>
<reference evidence="1 2" key="1">
    <citation type="journal article" date="2024" name="G3 (Bethesda)">
        <title>Genome assembly of Hibiscus sabdariffa L. provides insights into metabolisms of medicinal natural products.</title>
        <authorList>
            <person name="Kim T."/>
        </authorList>
    </citation>
    <scope>NUCLEOTIDE SEQUENCE [LARGE SCALE GENOMIC DNA]</scope>
    <source>
        <strain evidence="1">TK-2024</strain>
        <tissue evidence="1">Old leaves</tissue>
    </source>
</reference>
<dbReference type="Pfam" id="PF05056">
    <property type="entry name" value="DUF674"/>
    <property type="match status" value="1"/>
</dbReference>
<accession>A0ABR2B5J7</accession>
<dbReference type="EMBL" id="JBBPBM010000176">
    <property type="protein sequence ID" value="KAK8502073.1"/>
    <property type="molecule type" value="Genomic_DNA"/>
</dbReference>
<evidence type="ECO:0008006" key="3">
    <source>
        <dbReference type="Google" id="ProtNLM"/>
    </source>
</evidence>
<dbReference type="PANTHER" id="PTHR33103:SF27">
    <property type="entry name" value="OS04G0594700 PROTEIN"/>
    <property type="match status" value="1"/>
</dbReference>
<name>A0ABR2B5J7_9ROSI</name>
<evidence type="ECO:0000313" key="2">
    <source>
        <dbReference type="Proteomes" id="UP001472677"/>
    </source>
</evidence>
<evidence type="ECO:0000313" key="1">
    <source>
        <dbReference type="EMBL" id="KAK8502073.1"/>
    </source>
</evidence>
<dbReference type="PANTHER" id="PTHR33103">
    <property type="entry name" value="OS01G0153900 PROTEIN"/>
    <property type="match status" value="1"/>
</dbReference>
<keyword evidence="2" id="KW-1185">Reference proteome</keyword>
<proteinExistence type="predicted"/>
<dbReference type="InterPro" id="IPR007750">
    <property type="entry name" value="DUF674"/>
</dbReference>
<comment type="caution">
    <text evidence="1">The sequence shown here is derived from an EMBL/GenBank/DDBJ whole genome shotgun (WGS) entry which is preliminary data.</text>
</comment>
<dbReference type="Proteomes" id="UP001472677">
    <property type="component" value="Unassembled WGS sequence"/>
</dbReference>
<sequence>MASETPTISIKLLIDQERNVVLLAEAGNDFVDTLHSLLKLPLGNIARLADEHQSLQPGCLNNLYNSVENLGLKCFRTKACKRMLLCPRNVHDVEFKKLKLNMDLTGLTGYFVCGILQCNEKQGGLFSYYNTSECSCGKLMNVQATNLQESIAVKDETEGVLFKEESMFFITDDLRVVQGFPGELVQFLHNLGFKNASRIEEKVIEIGSKEMTDLLIHSFVSKTTLTDVFLRKQGTRHSTLMFDEQFSFMAAIEKESTKTEGKISVKAMLRKSDKNIVLVEVREDFVDFLFSFLTIPLDSVLELVLGAKGSLTLGSISNLFRDLNTMFSVSNQKNSQKGVLPPFYISPNVFPSVRSRDPPEFFYCYTACNYLKYPYTREDCRVINKPLDPKSPNPSTANSSGYVEKNSFVVTDDLVVKPLSLISSISLLKEFGISFDDVEQKVISIGEAEANALLGACLWTSSALSVLLNSFAKKPKHEP</sequence>